<evidence type="ECO:0000256" key="1">
    <source>
        <dbReference type="ARBA" id="ARBA00038232"/>
    </source>
</evidence>
<dbReference type="AlphaFoldDB" id="F6IWQ5"/>
<proteinExistence type="inferred from homology"/>
<dbReference type="Pfam" id="PF13518">
    <property type="entry name" value="HTH_28"/>
    <property type="match status" value="1"/>
</dbReference>
<dbReference type="Gene3D" id="1.10.10.10">
    <property type="entry name" value="Winged helix-like DNA-binding domain superfamily/Winged helix DNA-binding domain"/>
    <property type="match status" value="2"/>
</dbReference>
<dbReference type="SUPFAM" id="SSF48295">
    <property type="entry name" value="TrpR-like"/>
    <property type="match status" value="3"/>
</dbReference>
<reference evidence="4" key="1">
    <citation type="journal article" date="2011" name="J. Bacteriol.">
        <title>Annotated genome sequence of Lactobacillus pentosus MP-10, which has probiotic potential, from naturally fermented Alorena green table olives.</title>
        <authorList>
            <person name="Abriouel H."/>
            <person name="Benomar N."/>
            <person name="Perez Pulido R."/>
            <person name="Canamero M.M."/>
            <person name="Galvez A."/>
        </authorList>
    </citation>
    <scope>NUCLEOTIDE SEQUENCE</scope>
    <source>
        <strain evidence="4">MP-10</strain>
    </source>
</reference>
<gene>
    <name evidence="4" type="ORF">LPE_02101</name>
</gene>
<dbReference type="EMBL" id="FR871815">
    <property type="protein sequence ID" value="CCB83072.1"/>
    <property type="molecule type" value="Genomic_DNA"/>
</dbReference>
<dbReference type="InterPro" id="IPR036388">
    <property type="entry name" value="WH-like_DNA-bd_sf"/>
</dbReference>
<organism evidence="4">
    <name type="scientific">Lactiplantibacillus pentosus MP-10</name>
    <dbReference type="NCBI Taxonomy" id="1028490"/>
    <lineage>
        <taxon>Bacteria</taxon>
        <taxon>Bacillati</taxon>
        <taxon>Bacillota</taxon>
        <taxon>Bacilli</taxon>
        <taxon>Lactobacillales</taxon>
        <taxon>Lactobacillaceae</taxon>
        <taxon>Lactiplantibacillus</taxon>
    </lineage>
</organism>
<dbReference type="PANTHER" id="PTHR33795:SF1">
    <property type="entry name" value="INSERTION ELEMENT IS150 PROTEIN INSJ"/>
    <property type="match status" value="1"/>
</dbReference>
<feature type="coiled-coil region" evidence="2">
    <location>
        <begin position="197"/>
        <end position="224"/>
    </location>
</feature>
<evidence type="ECO:0000259" key="3">
    <source>
        <dbReference type="Pfam" id="PF13518"/>
    </source>
</evidence>
<sequence>MYLRGFCMRSNRKYSFDEKINILNLIDNNHTVQSIARDLQINKNVIHQWKRLYDLNGSEGLRHQRKNRSYSQAFKERIVQEHIKEKLSFPKLATKYGLSSAGMVSNWFRDYTIGKKTYSNRNPRNRKMKDGRKTTQIERIEIAQWTIANDYAYHEAASHFEVSYQQVYTWVKKLNNGGVDALADRRGKSKATPLTELDIAKLKIKELEARTKHLEMEKDLSKKLKEIQRRVK</sequence>
<evidence type="ECO:0000313" key="4">
    <source>
        <dbReference type="EMBL" id="CCB83072.1"/>
    </source>
</evidence>
<name>F6IWQ5_LACPE</name>
<dbReference type="InterPro" id="IPR010921">
    <property type="entry name" value="Trp_repressor/repl_initiator"/>
</dbReference>
<protein>
    <submittedName>
        <fullName evidence="4">Transposase</fullName>
    </submittedName>
</protein>
<feature type="domain" description="Insertion element IS150 protein InsJ-like helix-turn-helix" evidence="3">
    <location>
        <begin position="138"/>
        <end position="190"/>
    </location>
</feature>
<dbReference type="GO" id="GO:0006313">
    <property type="term" value="P:DNA transposition"/>
    <property type="evidence" value="ECO:0007669"/>
    <property type="project" value="InterPro"/>
</dbReference>
<accession>F6IWQ5</accession>
<dbReference type="InterPro" id="IPR055247">
    <property type="entry name" value="InsJ-like_HTH"/>
</dbReference>
<keyword evidence="2" id="KW-0175">Coiled coil</keyword>
<evidence type="ECO:0000256" key="2">
    <source>
        <dbReference type="SAM" id="Coils"/>
    </source>
</evidence>
<comment type="similarity">
    <text evidence="1">Belongs to the IS150/IS1296 orfA family.</text>
</comment>
<dbReference type="GO" id="GO:0004803">
    <property type="term" value="F:transposase activity"/>
    <property type="evidence" value="ECO:0007669"/>
    <property type="project" value="InterPro"/>
</dbReference>
<dbReference type="InterPro" id="IPR052057">
    <property type="entry name" value="IS150/IS1296_orfA-like"/>
</dbReference>
<dbReference type="GO" id="GO:0043565">
    <property type="term" value="F:sequence-specific DNA binding"/>
    <property type="evidence" value="ECO:0007669"/>
    <property type="project" value="InterPro"/>
</dbReference>
<dbReference type="InterPro" id="IPR002514">
    <property type="entry name" value="Transposase_8"/>
</dbReference>
<dbReference type="Pfam" id="PF01527">
    <property type="entry name" value="HTH_Tnp_1"/>
    <property type="match status" value="1"/>
</dbReference>
<dbReference type="PANTHER" id="PTHR33795">
    <property type="entry name" value="INSERTION ELEMENT IS150 PROTEIN INSJ"/>
    <property type="match status" value="1"/>
</dbReference>